<dbReference type="GO" id="GO:0008289">
    <property type="term" value="F:lipid binding"/>
    <property type="evidence" value="ECO:0007669"/>
    <property type="project" value="UniProtKB-KW"/>
</dbReference>
<dbReference type="PANTHER" id="PTHR33434:SF8">
    <property type="entry name" value="DEGV DOMAIN-CONTAINING PROTEIN SPR1019"/>
    <property type="match status" value="1"/>
</dbReference>
<name>A0A0R2C642_9LACO</name>
<dbReference type="PANTHER" id="PTHR33434">
    <property type="entry name" value="DEGV DOMAIN-CONTAINING PROTEIN DR_1986-RELATED"/>
    <property type="match status" value="1"/>
</dbReference>
<dbReference type="InterPro" id="IPR003797">
    <property type="entry name" value="DegV"/>
</dbReference>
<dbReference type="eggNOG" id="COG1307">
    <property type="taxonomic scope" value="Bacteria"/>
</dbReference>
<dbReference type="PATRIC" id="fig|1133569.4.peg.225"/>
<dbReference type="Pfam" id="PF02645">
    <property type="entry name" value="DegV"/>
    <property type="match status" value="1"/>
</dbReference>
<dbReference type="SUPFAM" id="SSF82549">
    <property type="entry name" value="DAK1/DegV-like"/>
    <property type="match status" value="1"/>
</dbReference>
<evidence type="ECO:0000313" key="2">
    <source>
        <dbReference type="EMBL" id="KRM83913.1"/>
    </source>
</evidence>
<dbReference type="EMBL" id="AYYX01000110">
    <property type="protein sequence ID" value="KRM83913.1"/>
    <property type="molecule type" value="Genomic_DNA"/>
</dbReference>
<dbReference type="InterPro" id="IPR050270">
    <property type="entry name" value="DegV_domain_contain"/>
</dbReference>
<dbReference type="NCBIfam" id="TIGR00762">
    <property type="entry name" value="DegV"/>
    <property type="match status" value="1"/>
</dbReference>
<dbReference type="Proteomes" id="UP000051576">
    <property type="component" value="Unassembled WGS sequence"/>
</dbReference>
<sequence length="201" mass="21909">MLSDVLSGTYSTAQTAANMSEAKVTVINSKSTDRGLAFQVIAAAKDVQAGKTVAEIVKHCQAIYHRTRINVLIDNLDCLVKGGRISRFAGALTKLINLKVVVQLNNQSLDVVAKGRSRKTFLKFCEQIATRHQAQDNPIQDLSLSNVGTDPEFLSRLKQIILPTNSEQVHYLARLTSPIIMTHTGLNAVGVITLSKKPDVD</sequence>
<comment type="caution">
    <text evidence="2">The sequence shown here is derived from an EMBL/GenBank/DDBJ whole genome shotgun (WGS) entry which is preliminary data.</text>
</comment>
<dbReference type="InterPro" id="IPR043168">
    <property type="entry name" value="DegV_C"/>
</dbReference>
<keyword evidence="3" id="KW-1185">Reference proteome</keyword>
<accession>A0A0R2C642</accession>
<proteinExistence type="predicted"/>
<dbReference type="AlphaFoldDB" id="A0A0R2C642"/>
<dbReference type="PROSITE" id="PS51482">
    <property type="entry name" value="DEGV"/>
    <property type="match status" value="1"/>
</dbReference>
<gene>
    <name evidence="2" type="ORF">FD21_GL000217</name>
</gene>
<dbReference type="Gene3D" id="3.30.1180.10">
    <property type="match status" value="1"/>
</dbReference>
<organism evidence="2 3">
    <name type="scientific">Liquorilactobacillus vini DSM 20605</name>
    <dbReference type="NCBI Taxonomy" id="1133569"/>
    <lineage>
        <taxon>Bacteria</taxon>
        <taxon>Bacillati</taxon>
        <taxon>Bacillota</taxon>
        <taxon>Bacilli</taxon>
        <taxon>Lactobacillales</taxon>
        <taxon>Lactobacillaceae</taxon>
        <taxon>Liquorilactobacillus</taxon>
    </lineage>
</organism>
<evidence type="ECO:0000313" key="3">
    <source>
        <dbReference type="Proteomes" id="UP000051576"/>
    </source>
</evidence>
<dbReference type="Gene3D" id="3.40.50.10170">
    <property type="match status" value="1"/>
</dbReference>
<reference evidence="2 3" key="1">
    <citation type="journal article" date="2015" name="Genome Announc.">
        <title>Expanding the biotechnology potential of lactobacilli through comparative genomics of 213 strains and associated genera.</title>
        <authorList>
            <person name="Sun Z."/>
            <person name="Harris H.M."/>
            <person name="McCann A."/>
            <person name="Guo C."/>
            <person name="Argimon S."/>
            <person name="Zhang W."/>
            <person name="Yang X."/>
            <person name="Jeffery I.B."/>
            <person name="Cooney J.C."/>
            <person name="Kagawa T.F."/>
            <person name="Liu W."/>
            <person name="Song Y."/>
            <person name="Salvetti E."/>
            <person name="Wrobel A."/>
            <person name="Rasinkangas P."/>
            <person name="Parkhill J."/>
            <person name="Rea M.C."/>
            <person name="O'Sullivan O."/>
            <person name="Ritari J."/>
            <person name="Douillard F.P."/>
            <person name="Paul Ross R."/>
            <person name="Yang R."/>
            <person name="Briner A.E."/>
            <person name="Felis G.E."/>
            <person name="de Vos W.M."/>
            <person name="Barrangou R."/>
            <person name="Klaenhammer T.R."/>
            <person name="Caufield P.W."/>
            <person name="Cui Y."/>
            <person name="Zhang H."/>
            <person name="O'Toole P.W."/>
        </authorList>
    </citation>
    <scope>NUCLEOTIDE SEQUENCE [LARGE SCALE GENOMIC DNA]</scope>
    <source>
        <strain evidence="2 3">DSM 20605</strain>
    </source>
</reference>
<protein>
    <submittedName>
        <fullName evidence="2">DegV family protein</fullName>
    </submittedName>
</protein>
<dbReference type="STRING" id="1133569.FD21_GL000217"/>
<evidence type="ECO:0000256" key="1">
    <source>
        <dbReference type="ARBA" id="ARBA00023121"/>
    </source>
</evidence>
<keyword evidence="1" id="KW-0446">Lipid-binding</keyword>